<dbReference type="STRING" id="655355.SAMN05216283_11036"/>
<evidence type="ECO:0000256" key="1">
    <source>
        <dbReference type="ARBA" id="ARBA00023015"/>
    </source>
</evidence>
<dbReference type="RefSeq" id="WP_093920906.1">
    <property type="nucleotide sequence ID" value="NZ_FONW01000010.1"/>
</dbReference>
<dbReference type="Pfam" id="PF00532">
    <property type="entry name" value="Peripla_BP_1"/>
    <property type="match status" value="1"/>
</dbReference>
<dbReference type="PROSITE" id="PS50932">
    <property type="entry name" value="HTH_LACI_2"/>
    <property type="match status" value="1"/>
</dbReference>
<dbReference type="Pfam" id="PF00356">
    <property type="entry name" value="LacI"/>
    <property type="match status" value="1"/>
</dbReference>
<dbReference type="CDD" id="cd06267">
    <property type="entry name" value="PBP1_LacI_sugar_binding-like"/>
    <property type="match status" value="1"/>
</dbReference>
<feature type="domain" description="HTH lacI-type" evidence="4">
    <location>
        <begin position="6"/>
        <end position="60"/>
    </location>
</feature>
<evidence type="ECO:0000256" key="2">
    <source>
        <dbReference type="ARBA" id="ARBA00023125"/>
    </source>
</evidence>
<dbReference type="Gene3D" id="1.10.260.40">
    <property type="entry name" value="lambda repressor-like DNA-binding domains"/>
    <property type="match status" value="1"/>
</dbReference>
<dbReference type="EMBL" id="FONW01000010">
    <property type="protein sequence ID" value="SFF59052.1"/>
    <property type="molecule type" value="Genomic_DNA"/>
</dbReference>
<dbReference type="CDD" id="cd01392">
    <property type="entry name" value="HTH_LacI"/>
    <property type="match status" value="1"/>
</dbReference>
<protein>
    <submittedName>
        <fullName evidence="5">Transcriptional regulator, LacI family</fullName>
    </submittedName>
</protein>
<dbReference type="GO" id="GO:0000976">
    <property type="term" value="F:transcription cis-regulatory region binding"/>
    <property type="evidence" value="ECO:0007669"/>
    <property type="project" value="TreeGrafter"/>
</dbReference>
<reference evidence="5 6" key="1">
    <citation type="submission" date="2016-10" db="EMBL/GenBank/DDBJ databases">
        <authorList>
            <person name="de Groot N.N."/>
        </authorList>
    </citation>
    <scope>NUCLEOTIDE SEQUENCE [LARGE SCALE GENOMIC DNA]</scope>
    <source>
        <strain evidence="5 6">CGMCC 1.9156</strain>
    </source>
</reference>
<evidence type="ECO:0000259" key="4">
    <source>
        <dbReference type="PROSITE" id="PS50932"/>
    </source>
</evidence>
<organism evidence="5 6">
    <name type="scientific">Sunxiuqinia elliptica</name>
    <dbReference type="NCBI Taxonomy" id="655355"/>
    <lineage>
        <taxon>Bacteria</taxon>
        <taxon>Pseudomonadati</taxon>
        <taxon>Bacteroidota</taxon>
        <taxon>Bacteroidia</taxon>
        <taxon>Marinilabiliales</taxon>
        <taxon>Prolixibacteraceae</taxon>
        <taxon>Sunxiuqinia</taxon>
    </lineage>
</organism>
<dbReference type="InterPro" id="IPR010982">
    <property type="entry name" value="Lambda_DNA-bd_dom_sf"/>
</dbReference>
<keyword evidence="6" id="KW-1185">Reference proteome</keyword>
<dbReference type="GO" id="GO:0003700">
    <property type="term" value="F:DNA-binding transcription factor activity"/>
    <property type="evidence" value="ECO:0007669"/>
    <property type="project" value="TreeGrafter"/>
</dbReference>
<evidence type="ECO:0000313" key="6">
    <source>
        <dbReference type="Proteomes" id="UP000198964"/>
    </source>
</evidence>
<evidence type="ECO:0000256" key="3">
    <source>
        <dbReference type="ARBA" id="ARBA00023163"/>
    </source>
</evidence>
<dbReference type="SUPFAM" id="SSF47413">
    <property type="entry name" value="lambda repressor-like DNA-binding domains"/>
    <property type="match status" value="1"/>
</dbReference>
<evidence type="ECO:0000313" key="5">
    <source>
        <dbReference type="EMBL" id="SFF59052.1"/>
    </source>
</evidence>
<sequence length="349" mass="38961">MTSRHISLKDLAKELNVSISTVSRALRDHPDISSEVKEKVKQLALSKNYTPNPLAMGLLKQETRMIGVIVPDLVTHFYASIISGIEQVANEMGYFILLASSNESVEKEKQAIENLLKARVEGFIICQTQETQSTEHFEALIERSIPLVFFDRICLSDRVPTVTVDNKAAAQKITQHFYQQGYRRIAFISGPDQLNITKERMAGYLEGLKQSGLPEDPELIEHCNLSFESAKQAMARLLDTANPPDAVFGINDTVAFAAMQKIKERGLKIPDNVGLVGFTDDFHAMVVDPPLTSITHPTYAIGQEAARLFFQSKDNKQYSTPVVLQTQLIIRKSSQKTCHGDHDDAETAW</sequence>
<name>A0A1I2JW40_9BACT</name>
<dbReference type="PANTHER" id="PTHR30146">
    <property type="entry name" value="LACI-RELATED TRANSCRIPTIONAL REPRESSOR"/>
    <property type="match status" value="1"/>
</dbReference>
<gene>
    <name evidence="5" type="ORF">SAMN05216283_11036</name>
</gene>
<dbReference type="Proteomes" id="UP000198964">
    <property type="component" value="Unassembled WGS sequence"/>
</dbReference>
<dbReference type="PANTHER" id="PTHR30146:SF109">
    <property type="entry name" value="HTH-TYPE TRANSCRIPTIONAL REGULATOR GALS"/>
    <property type="match status" value="1"/>
</dbReference>
<keyword evidence="2" id="KW-0238">DNA-binding</keyword>
<dbReference type="InterPro" id="IPR000843">
    <property type="entry name" value="HTH_LacI"/>
</dbReference>
<keyword evidence="1" id="KW-0805">Transcription regulation</keyword>
<dbReference type="AlphaFoldDB" id="A0A1I2JW40"/>
<dbReference type="InterPro" id="IPR001761">
    <property type="entry name" value="Peripla_BP/Lac1_sug-bd_dom"/>
</dbReference>
<dbReference type="SMART" id="SM00354">
    <property type="entry name" value="HTH_LACI"/>
    <property type="match status" value="1"/>
</dbReference>
<keyword evidence="3" id="KW-0804">Transcription</keyword>
<dbReference type="SUPFAM" id="SSF53822">
    <property type="entry name" value="Periplasmic binding protein-like I"/>
    <property type="match status" value="1"/>
</dbReference>
<dbReference type="InterPro" id="IPR028082">
    <property type="entry name" value="Peripla_BP_I"/>
</dbReference>
<dbReference type="Gene3D" id="3.40.50.2300">
    <property type="match status" value="2"/>
</dbReference>
<proteinExistence type="predicted"/>
<accession>A0A1I2JW40</accession>